<sequence length="66" mass="7826">MILIIIFVALILRLVNLNQSLWLDEAVQAITARQNFSYIFQDIAGDFHPPLYHFLMHFWVRFFGNS</sequence>
<evidence type="ECO:0000313" key="2">
    <source>
        <dbReference type="Proteomes" id="UP000229816"/>
    </source>
</evidence>
<accession>A0A2M8ESR5</accession>
<evidence type="ECO:0000313" key="1">
    <source>
        <dbReference type="EMBL" id="PJC28152.1"/>
    </source>
</evidence>
<dbReference type="EMBL" id="PFSF01000035">
    <property type="protein sequence ID" value="PJC28152.1"/>
    <property type="molecule type" value="Genomic_DNA"/>
</dbReference>
<comment type="caution">
    <text evidence="1">The sequence shown here is derived from an EMBL/GenBank/DDBJ whole genome shotgun (WGS) entry which is preliminary data.</text>
</comment>
<name>A0A2M8ESR5_9BACT</name>
<reference evidence="2" key="1">
    <citation type="submission" date="2017-09" db="EMBL/GenBank/DDBJ databases">
        <title>Depth-based differentiation of microbial function through sediment-hosted aquifers and enrichment of novel symbionts in the deep terrestrial subsurface.</title>
        <authorList>
            <person name="Probst A.J."/>
            <person name="Ladd B."/>
            <person name="Jarett J.K."/>
            <person name="Geller-Mcgrath D.E."/>
            <person name="Sieber C.M.K."/>
            <person name="Emerson J.B."/>
            <person name="Anantharaman K."/>
            <person name="Thomas B.C."/>
            <person name="Malmstrom R."/>
            <person name="Stieglmeier M."/>
            <person name="Klingl A."/>
            <person name="Woyke T."/>
            <person name="Ryan C.M."/>
            <person name="Banfield J.F."/>
        </authorList>
    </citation>
    <scope>NUCLEOTIDE SEQUENCE [LARGE SCALE GENOMIC DNA]</scope>
</reference>
<dbReference type="Proteomes" id="UP000229816">
    <property type="component" value="Unassembled WGS sequence"/>
</dbReference>
<dbReference type="AlphaFoldDB" id="A0A2M8ESR5"/>
<organism evidence="1 2">
    <name type="scientific">Candidatus Shapirobacteria bacterium CG_4_9_14_0_2_um_filter_39_11</name>
    <dbReference type="NCBI Taxonomy" id="1974478"/>
    <lineage>
        <taxon>Bacteria</taxon>
        <taxon>Candidatus Shapironibacteriota</taxon>
    </lineage>
</organism>
<feature type="non-terminal residue" evidence="1">
    <location>
        <position position="66"/>
    </location>
</feature>
<proteinExistence type="predicted"/>
<protein>
    <recommendedName>
        <fullName evidence="3">Glycosyltransferase RgtA/B/C/D-like domain-containing protein</fullName>
    </recommendedName>
</protein>
<evidence type="ECO:0008006" key="3">
    <source>
        <dbReference type="Google" id="ProtNLM"/>
    </source>
</evidence>
<gene>
    <name evidence="1" type="ORF">CO054_01755</name>
</gene>